<dbReference type="PANTHER" id="PTHR11236">
    <property type="entry name" value="AMINOBENZOATE/ANTHRANILATE SYNTHASE"/>
    <property type="match status" value="1"/>
</dbReference>
<keyword evidence="2" id="KW-0808">Transferase</keyword>
<sequence length="324" mass="37336">MSFHAFIQQANHYGEQRLPFFFLIDFEQQQPILCPLTQAADLGLFFSIRGQQNVNWQAETPCDPFTLHKFPMAKTDYLRGFDLVQKELQKGNSYLLNLTYPTEINMNWRLEQVFQQTTAPYKLYYRDRFVCFSPECFVNIHQNHIYTYPMKGTIDATLPEAEKRLLDSDKERQEHYTIVDLMRNDLATVAEKVEVTRFRYVEKIQTQKGAILQTSSEIRGNLADNWQARIGTMLATLLPAGSISGAPKEKTVHIIQAAEQQPRGYYTGIFGLFDGESLQSAVAIRFIEQVDDKFIFRSGGGITILSELEDEYQELIQKVYVPVG</sequence>
<accession>A0ABT9KDW9</accession>
<evidence type="ECO:0000313" key="2">
    <source>
        <dbReference type="EMBL" id="MDP9500220.1"/>
    </source>
</evidence>
<keyword evidence="2" id="KW-0032">Aminotransferase</keyword>
<dbReference type="Proteomes" id="UP001224083">
    <property type="component" value="Unassembled WGS sequence"/>
</dbReference>
<dbReference type="InterPro" id="IPR015890">
    <property type="entry name" value="Chorismate_C"/>
</dbReference>
<protein>
    <submittedName>
        <fullName evidence="2">Aminodeoxychorismate synthase component I</fullName>
        <ecNumber evidence="2">2.6.1.85</ecNumber>
    </submittedName>
</protein>
<dbReference type="GO" id="GO:0046820">
    <property type="term" value="F:4-amino-4-deoxychorismate synthase activity"/>
    <property type="evidence" value="ECO:0007669"/>
    <property type="project" value="UniProtKB-EC"/>
</dbReference>
<dbReference type="Pfam" id="PF00425">
    <property type="entry name" value="Chorismate_bind"/>
    <property type="match status" value="1"/>
</dbReference>
<dbReference type="InterPro" id="IPR005801">
    <property type="entry name" value="ADC_synthase"/>
</dbReference>
<organism evidence="2 3">
    <name type="scientific">Bisgaard Taxon 45</name>
    <dbReference type="NCBI Taxonomy" id="304289"/>
    <lineage>
        <taxon>Bacteria</taxon>
        <taxon>Pseudomonadati</taxon>
        <taxon>Pseudomonadota</taxon>
        <taxon>Gammaproteobacteria</taxon>
        <taxon>Pasteurellales</taxon>
        <taxon>Pasteurellaceae</taxon>
    </lineage>
</organism>
<feature type="domain" description="Chorismate-utilising enzyme C-terminal" evidence="1">
    <location>
        <begin position="74"/>
        <end position="318"/>
    </location>
</feature>
<keyword evidence="3" id="KW-1185">Reference proteome</keyword>
<dbReference type="PRINTS" id="PR00095">
    <property type="entry name" value="ANTSNTHASEI"/>
</dbReference>
<evidence type="ECO:0000313" key="3">
    <source>
        <dbReference type="Proteomes" id="UP001224083"/>
    </source>
</evidence>
<reference evidence="2 3" key="1">
    <citation type="submission" date="2022-12" db="EMBL/GenBank/DDBJ databases">
        <title>Genome sequence of Pasteurellaceae Bisgaard Taxon 45.</title>
        <authorList>
            <person name="Foggin C."/>
            <person name="Rosen L.E."/>
            <person name="Henton M."/>
            <person name="Buys A."/>
            <person name="Floyd T."/>
            <person name="Turner A.D."/>
            <person name="Tarbin J."/>
            <person name="Lloyd A.S."/>
            <person name="Chaitezvi C."/>
            <person name="Ellis R.J."/>
            <person name="Roberts H.C."/>
            <person name="Dastjerdi A."/>
            <person name="Nunez A."/>
            <person name="Van Vliet A.H."/>
            <person name="Steinbach F."/>
        </authorList>
    </citation>
    <scope>NUCLEOTIDE SEQUENCE [LARGE SCALE GENOMIC DNA]</scope>
    <source>
        <strain evidence="2 3">VF20HR</strain>
    </source>
</reference>
<name>A0ABT9KDW9_9PAST</name>
<evidence type="ECO:0000259" key="1">
    <source>
        <dbReference type="Pfam" id="PF00425"/>
    </source>
</evidence>
<dbReference type="SUPFAM" id="SSF56322">
    <property type="entry name" value="ADC synthase"/>
    <property type="match status" value="1"/>
</dbReference>
<dbReference type="EC" id="2.6.1.85" evidence="2"/>
<dbReference type="Gene3D" id="3.60.120.10">
    <property type="entry name" value="Anthranilate synthase"/>
    <property type="match status" value="1"/>
</dbReference>
<gene>
    <name evidence="2" type="ORF">O7M46_04540</name>
</gene>
<dbReference type="NCBIfam" id="NF005486">
    <property type="entry name" value="PRK07093.1"/>
    <property type="match status" value="1"/>
</dbReference>
<proteinExistence type="predicted"/>
<comment type="caution">
    <text evidence="2">The sequence shown here is derived from an EMBL/GenBank/DDBJ whole genome shotgun (WGS) entry which is preliminary data.</text>
</comment>
<dbReference type="PANTHER" id="PTHR11236:SF50">
    <property type="entry name" value="AMINODEOXYCHORISMATE SYNTHASE COMPONENT 1"/>
    <property type="match status" value="1"/>
</dbReference>
<dbReference type="EMBL" id="JAQAHH010000006">
    <property type="protein sequence ID" value="MDP9500220.1"/>
    <property type="molecule type" value="Genomic_DNA"/>
</dbReference>
<dbReference type="InterPro" id="IPR019999">
    <property type="entry name" value="Anth_synth_I-like"/>
</dbReference>